<sequence length="145" mass="15694">HISYPIVGIREYCFLFLNIIISFYLCKFVNINLAEKKGKMFEHITASEIAGFGVGGLLLAATIYAPKIDSFISTSQRSSLGMCKKCGDLRLIACSSCKGSGTIKGGAFNFILLEDKSKVGSSSSCTKCRARGHFQCPECSKLSQA</sequence>
<feature type="transmembrane region" description="Helical" evidence="1">
    <location>
        <begin position="43"/>
        <end position="65"/>
    </location>
</feature>
<evidence type="ECO:0000313" key="3">
    <source>
        <dbReference type="Proteomes" id="UP001627284"/>
    </source>
</evidence>
<keyword evidence="1" id="KW-1133">Transmembrane helix</keyword>
<dbReference type="PANTHER" id="PTHR37760">
    <property type="entry name" value="CHAPERONE"/>
    <property type="match status" value="1"/>
</dbReference>
<keyword evidence="1" id="KW-0812">Transmembrane</keyword>
<feature type="transmembrane region" description="Helical" evidence="1">
    <location>
        <begin position="12"/>
        <end position="31"/>
    </location>
</feature>
<dbReference type="AlphaFoldDB" id="A0ABD2RLE8"/>
<reference evidence="2 3" key="1">
    <citation type="submission" date="2024-05" db="EMBL/GenBank/DDBJ databases">
        <title>De novo assembly of an allotetraploid wild potato.</title>
        <authorList>
            <person name="Hosaka A.J."/>
        </authorList>
    </citation>
    <scope>NUCLEOTIDE SEQUENCE [LARGE SCALE GENOMIC DNA]</scope>
    <source>
        <tissue evidence="2">Young leaves</tissue>
    </source>
</reference>
<gene>
    <name evidence="2" type="ORF">AABB24_032977</name>
</gene>
<comment type="caution">
    <text evidence="2">The sequence shown here is derived from an EMBL/GenBank/DDBJ whole genome shotgun (WGS) entry which is preliminary data.</text>
</comment>
<proteinExistence type="predicted"/>
<dbReference type="EMBL" id="JBJKTR010000019">
    <property type="protein sequence ID" value="KAL3332687.1"/>
    <property type="molecule type" value="Genomic_DNA"/>
</dbReference>
<name>A0ABD2RLE8_9SOLN</name>
<protein>
    <submittedName>
        <fullName evidence="2">Uncharacterized protein</fullName>
    </submittedName>
</protein>
<dbReference type="Pfam" id="PF23733">
    <property type="entry name" value="GRXCR1-2_C"/>
    <property type="match status" value="1"/>
</dbReference>
<evidence type="ECO:0000313" key="2">
    <source>
        <dbReference type="EMBL" id="KAL3332687.1"/>
    </source>
</evidence>
<dbReference type="Proteomes" id="UP001627284">
    <property type="component" value="Unassembled WGS sequence"/>
</dbReference>
<keyword evidence="3" id="KW-1185">Reference proteome</keyword>
<accession>A0ABD2RLE8</accession>
<dbReference type="PANTHER" id="PTHR37760:SF1">
    <property type="entry name" value="CHAPERONE"/>
    <property type="match status" value="1"/>
</dbReference>
<keyword evidence="1" id="KW-0472">Membrane</keyword>
<organism evidence="2 3">
    <name type="scientific">Solanum stoloniferum</name>
    <dbReference type="NCBI Taxonomy" id="62892"/>
    <lineage>
        <taxon>Eukaryota</taxon>
        <taxon>Viridiplantae</taxon>
        <taxon>Streptophyta</taxon>
        <taxon>Embryophyta</taxon>
        <taxon>Tracheophyta</taxon>
        <taxon>Spermatophyta</taxon>
        <taxon>Magnoliopsida</taxon>
        <taxon>eudicotyledons</taxon>
        <taxon>Gunneridae</taxon>
        <taxon>Pentapetalae</taxon>
        <taxon>asterids</taxon>
        <taxon>lamiids</taxon>
        <taxon>Solanales</taxon>
        <taxon>Solanaceae</taxon>
        <taxon>Solanoideae</taxon>
        <taxon>Solaneae</taxon>
        <taxon>Solanum</taxon>
    </lineage>
</organism>
<evidence type="ECO:0000256" key="1">
    <source>
        <dbReference type="SAM" id="Phobius"/>
    </source>
</evidence>
<feature type="non-terminal residue" evidence="2">
    <location>
        <position position="1"/>
    </location>
</feature>